<keyword evidence="3" id="KW-1133">Transmembrane helix</keyword>
<dbReference type="PANTHER" id="PTHR30469:SF15">
    <property type="entry name" value="HLYD FAMILY OF SECRETION PROTEINS"/>
    <property type="match status" value="1"/>
</dbReference>
<dbReference type="SUPFAM" id="SSF111369">
    <property type="entry name" value="HlyD-like secretion proteins"/>
    <property type="match status" value="1"/>
</dbReference>
<evidence type="ECO:0000313" key="6">
    <source>
        <dbReference type="Proteomes" id="UP000092498"/>
    </source>
</evidence>
<accession>A0A1B1AGG6</accession>
<dbReference type="GO" id="GO:0015562">
    <property type="term" value="F:efflux transmembrane transporter activity"/>
    <property type="evidence" value="ECO:0007669"/>
    <property type="project" value="TreeGrafter"/>
</dbReference>
<dbReference type="NCBIfam" id="TIGR01730">
    <property type="entry name" value="RND_mfp"/>
    <property type="match status" value="1"/>
</dbReference>
<feature type="domain" description="YknX-like C-terminal permuted SH3-like" evidence="4">
    <location>
        <begin position="327"/>
        <end position="393"/>
    </location>
</feature>
<keyword evidence="6" id="KW-1185">Reference proteome</keyword>
<keyword evidence="2" id="KW-0175">Coiled coil</keyword>
<dbReference type="EMBL" id="CP013244">
    <property type="protein sequence ID" value="ANP45647.1"/>
    <property type="molecule type" value="Genomic_DNA"/>
</dbReference>
<dbReference type="Proteomes" id="UP000092498">
    <property type="component" value="Chromosome"/>
</dbReference>
<organism evidence="5 6">
    <name type="scientific">Candidatus Viadribacter manganicus</name>
    <dbReference type="NCBI Taxonomy" id="1759059"/>
    <lineage>
        <taxon>Bacteria</taxon>
        <taxon>Pseudomonadati</taxon>
        <taxon>Pseudomonadota</taxon>
        <taxon>Alphaproteobacteria</taxon>
        <taxon>Hyphomonadales</taxon>
        <taxon>Hyphomonadaceae</taxon>
        <taxon>Candidatus Viadribacter</taxon>
    </lineage>
</organism>
<evidence type="ECO:0000313" key="5">
    <source>
        <dbReference type="EMBL" id="ANP45647.1"/>
    </source>
</evidence>
<dbReference type="Gene3D" id="2.40.50.100">
    <property type="match status" value="1"/>
</dbReference>
<evidence type="ECO:0000259" key="4">
    <source>
        <dbReference type="Pfam" id="PF25989"/>
    </source>
</evidence>
<dbReference type="RefSeq" id="WP_083197198.1">
    <property type="nucleotide sequence ID" value="NZ_CP013244.1"/>
</dbReference>
<feature type="transmembrane region" description="Helical" evidence="3">
    <location>
        <begin position="21"/>
        <end position="42"/>
    </location>
</feature>
<dbReference type="InterPro" id="IPR006143">
    <property type="entry name" value="RND_pump_MFP"/>
</dbReference>
<evidence type="ECO:0000256" key="1">
    <source>
        <dbReference type="ARBA" id="ARBA00009477"/>
    </source>
</evidence>
<dbReference type="InParanoid" id="A0A1B1AGG6"/>
<proteinExistence type="inferred from homology"/>
<dbReference type="OrthoDB" id="9791520at2"/>
<dbReference type="STRING" id="1759059.ATE48_06795"/>
<evidence type="ECO:0000256" key="2">
    <source>
        <dbReference type="SAM" id="Coils"/>
    </source>
</evidence>
<evidence type="ECO:0000256" key="3">
    <source>
        <dbReference type="SAM" id="Phobius"/>
    </source>
</evidence>
<dbReference type="Gene3D" id="2.40.420.20">
    <property type="match status" value="1"/>
</dbReference>
<sequence>MRLPSRTDLFALAKAPLKLTVAQRLWLGAGLVVALMLVWLAWPRPMNVEIAIIDRGIVRSEVVDEARTRIHDVFVIAAPVSGELQRIELEPGDAVEPGQVVASILPADPALLDARVAAQANAAVAAAQAALAASEADLQLAQSDQRRVAILFAREFASQAAFDAANANLRAARAAVNARRAEVAQARAAAGSPSARARRATPVTSPTAGRVLRVLQQSQTIALAGAPLIEIGDTSQIEIAAEFLTQDAIRMQAGASAQIENWGGDTPIPARVFRIEPYARTRISALGVEEQRVNVILHLVDPETAPPLGHGFRVDARVVLNEHQDALRAPTDALVRDGDNWAVFVVRGGRARLTPIRLGDGGEDYRAVLSGLREGDRVILFPGDAMADGDRVQGAPTHR</sequence>
<dbReference type="KEGG" id="cbot:ATE48_06795"/>
<protein>
    <recommendedName>
        <fullName evidence="4">YknX-like C-terminal permuted SH3-like domain-containing protein</fullName>
    </recommendedName>
</protein>
<dbReference type="InterPro" id="IPR058637">
    <property type="entry name" value="YknX-like_C"/>
</dbReference>
<name>A0A1B1AGG6_9PROT</name>
<dbReference type="GO" id="GO:1990281">
    <property type="term" value="C:efflux pump complex"/>
    <property type="evidence" value="ECO:0007669"/>
    <property type="project" value="TreeGrafter"/>
</dbReference>
<reference evidence="5 6" key="1">
    <citation type="submission" date="2015-11" db="EMBL/GenBank/DDBJ databases">
        <title>Whole-Genome Sequence of Candidatus Oderbacter manganicum from the National Park Lower Oder Valley, Germany.</title>
        <authorList>
            <person name="Braun B."/>
            <person name="Liere K."/>
            <person name="Szewzyk U."/>
        </authorList>
    </citation>
    <scope>NUCLEOTIDE SEQUENCE [LARGE SCALE GENOMIC DNA]</scope>
    <source>
        <strain evidence="5 6">OTSz_A_272</strain>
    </source>
</reference>
<keyword evidence="3" id="KW-0812">Transmembrane</keyword>
<gene>
    <name evidence="5" type="ORF">ATE48_06795</name>
</gene>
<dbReference type="Pfam" id="PF25989">
    <property type="entry name" value="YknX_C"/>
    <property type="match status" value="1"/>
</dbReference>
<dbReference type="PANTHER" id="PTHR30469">
    <property type="entry name" value="MULTIDRUG RESISTANCE PROTEIN MDTA"/>
    <property type="match status" value="1"/>
</dbReference>
<comment type="similarity">
    <text evidence="1">Belongs to the membrane fusion protein (MFP) (TC 8.A.1) family.</text>
</comment>
<keyword evidence="3" id="KW-0472">Membrane</keyword>
<dbReference type="Gene3D" id="1.10.287.470">
    <property type="entry name" value="Helix hairpin bin"/>
    <property type="match status" value="1"/>
</dbReference>
<dbReference type="AlphaFoldDB" id="A0A1B1AGG6"/>
<feature type="coiled-coil region" evidence="2">
    <location>
        <begin position="117"/>
        <end position="144"/>
    </location>
</feature>
<dbReference type="Gene3D" id="2.40.30.170">
    <property type="match status" value="1"/>
</dbReference>